<dbReference type="Gene3D" id="3.90.79.10">
    <property type="entry name" value="Nucleoside Triphosphate Pyrophosphohydrolase"/>
    <property type="match status" value="1"/>
</dbReference>
<dbReference type="EMBL" id="MFUG01000013">
    <property type="protein sequence ID" value="OGI75966.1"/>
    <property type="molecule type" value="Genomic_DNA"/>
</dbReference>
<evidence type="ECO:0000313" key="2">
    <source>
        <dbReference type="EMBL" id="OGI75966.1"/>
    </source>
</evidence>
<feature type="domain" description="Nudix hydrolase" evidence="1">
    <location>
        <begin position="25"/>
        <end position="118"/>
    </location>
</feature>
<dbReference type="Proteomes" id="UP000179275">
    <property type="component" value="Unassembled WGS sequence"/>
</dbReference>
<reference evidence="2 3" key="1">
    <citation type="journal article" date="2016" name="Nat. Commun.">
        <title>Thousands of microbial genomes shed light on interconnected biogeochemical processes in an aquifer system.</title>
        <authorList>
            <person name="Anantharaman K."/>
            <person name="Brown C.T."/>
            <person name="Hug L.A."/>
            <person name="Sharon I."/>
            <person name="Castelle C.J."/>
            <person name="Probst A.J."/>
            <person name="Thomas B.C."/>
            <person name="Singh A."/>
            <person name="Wilkins M.J."/>
            <person name="Karaoz U."/>
            <person name="Brodie E.L."/>
            <person name="Williams K.H."/>
            <person name="Hubbard S.S."/>
            <person name="Banfield J.F."/>
        </authorList>
    </citation>
    <scope>NUCLEOTIDE SEQUENCE [LARGE SCALE GENOMIC DNA]</scope>
</reference>
<dbReference type="Pfam" id="PF00293">
    <property type="entry name" value="NUDIX"/>
    <property type="match status" value="1"/>
</dbReference>
<sequence length="118" mass="13544">MKIPIVDKNDDVIEYRERNDQDANAIYRVSSLWIRNSKGEILLARRAFSKSHDPGKWGPAVAGTVEEGETYESNIIKEAEEELGLTNIQLVSGARLRKRTNYNYFVQQFSIVLDKKNI</sequence>
<name>A0A1F6W2F7_9BACT</name>
<dbReference type="STRING" id="1801756.A3C67_01195"/>
<proteinExistence type="predicted"/>
<protein>
    <recommendedName>
        <fullName evidence="1">Nudix hydrolase domain-containing protein</fullName>
    </recommendedName>
</protein>
<dbReference type="InterPro" id="IPR015797">
    <property type="entry name" value="NUDIX_hydrolase-like_dom_sf"/>
</dbReference>
<dbReference type="PROSITE" id="PS51462">
    <property type="entry name" value="NUDIX"/>
    <property type="match status" value="1"/>
</dbReference>
<organism evidence="2 3">
    <name type="scientific">Candidatus Nomurabacteria bacterium RIFCSPHIGHO2_02_FULL_42_19</name>
    <dbReference type="NCBI Taxonomy" id="1801756"/>
    <lineage>
        <taxon>Bacteria</taxon>
        <taxon>Candidatus Nomuraibacteriota</taxon>
    </lineage>
</organism>
<gene>
    <name evidence="2" type="ORF">A3C67_01195</name>
</gene>
<dbReference type="InterPro" id="IPR000086">
    <property type="entry name" value="NUDIX_hydrolase_dom"/>
</dbReference>
<dbReference type="SUPFAM" id="SSF55811">
    <property type="entry name" value="Nudix"/>
    <property type="match status" value="1"/>
</dbReference>
<evidence type="ECO:0000259" key="1">
    <source>
        <dbReference type="PROSITE" id="PS51462"/>
    </source>
</evidence>
<evidence type="ECO:0000313" key="3">
    <source>
        <dbReference type="Proteomes" id="UP000179275"/>
    </source>
</evidence>
<accession>A0A1F6W2F7</accession>
<dbReference type="AlphaFoldDB" id="A0A1F6W2F7"/>
<comment type="caution">
    <text evidence="2">The sequence shown here is derived from an EMBL/GenBank/DDBJ whole genome shotgun (WGS) entry which is preliminary data.</text>
</comment>